<feature type="transmembrane region" description="Helical" evidence="1">
    <location>
        <begin position="176"/>
        <end position="193"/>
    </location>
</feature>
<feature type="chain" id="PRO_5014695330" description="YibE/F family protein" evidence="2">
    <location>
        <begin position="31"/>
        <end position="381"/>
    </location>
</feature>
<feature type="transmembrane region" description="Helical" evidence="1">
    <location>
        <begin position="205"/>
        <end position="226"/>
    </location>
</feature>
<evidence type="ECO:0000313" key="4">
    <source>
        <dbReference type="Proteomes" id="UP000228900"/>
    </source>
</evidence>
<keyword evidence="1" id="KW-1133">Transmembrane helix</keyword>
<dbReference type="PANTHER" id="PTHR41771:SF1">
    <property type="entry name" value="MEMBRANE PROTEIN"/>
    <property type="match status" value="1"/>
</dbReference>
<feature type="transmembrane region" description="Helical" evidence="1">
    <location>
        <begin position="127"/>
        <end position="145"/>
    </location>
</feature>
<reference evidence="4" key="1">
    <citation type="submission" date="2017-09" db="EMBL/GenBank/DDBJ databases">
        <title>Depth-based differentiation of microbial function through sediment-hosted aquifers and enrichment of novel symbionts in the deep terrestrial subsurface.</title>
        <authorList>
            <person name="Probst A.J."/>
            <person name="Ladd B."/>
            <person name="Jarett J.K."/>
            <person name="Geller-Mcgrath D.E."/>
            <person name="Sieber C.M.K."/>
            <person name="Emerson J.B."/>
            <person name="Anantharaman K."/>
            <person name="Thomas B.C."/>
            <person name="Malmstrom R."/>
            <person name="Stieglmeier M."/>
            <person name="Klingl A."/>
            <person name="Woyke T."/>
            <person name="Ryan C.M."/>
            <person name="Banfield J.F."/>
        </authorList>
    </citation>
    <scope>NUCLEOTIDE SEQUENCE [LARGE SCALE GENOMIC DNA]</scope>
</reference>
<comment type="caution">
    <text evidence="3">The sequence shown here is derived from an EMBL/GenBank/DDBJ whole genome shotgun (WGS) entry which is preliminary data.</text>
</comment>
<keyword evidence="1" id="KW-0472">Membrane</keyword>
<sequence>MKNNLRMKVGLMIGLLFWLSSFILVYPAQAQTTGRDDSESAQAVVLKILDEKDLVRDNGQTTKQQNLELGVITGALKGQKYEYFGISDLDVVSSNVYKVNDKVSVNYSRGSDGKYVFYITDYVRSSALLWLLIIFIAAVIIIGGLKGFRSLVSLLFSFLIIMKVLVPLVLKGYNPLAIGLMISVLIALSIIYVTDGWNKKSHLAVISILLSLLLTAILSIIFSGFARLTGTAQEEVTYLMDATYQMINFKSLLLASFMIGTLGVLDDIAVGQVEAVNQIRLANSKLSDLQVFKMSMKVGRSHLGAIINTLFLAYVGASFPLILLFSLGNVPFISFSDVINNEDIATEIVRTLIGVLGLCLAVPISTLLGVWFLRRAEKSDH</sequence>
<dbReference type="InterPro" id="IPR012507">
    <property type="entry name" value="YibE_F"/>
</dbReference>
<feature type="signal peptide" evidence="2">
    <location>
        <begin position="1"/>
        <end position="30"/>
    </location>
</feature>
<organism evidence="3 4">
    <name type="scientific">Candidatus Falkowbacteria bacterium CG10_big_fil_rev_8_21_14_0_10_39_9</name>
    <dbReference type="NCBI Taxonomy" id="1974566"/>
    <lineage>
        <taxon>Bacteria</taxon>
        <taxon>Candidatus Falkowiibacteriota</taxon>
    </lineage>
</organism>
<dbReference type="Pfam" id="PF07907">
    <property type="entry name" value="YibE_F"/>
    <property type="match status" value="1"/>
</dbReference>
<evidence type="ECO:0008006" key="5">
    <source>
        <dbReference type="Google" id="ProtNLM"/>
    </source>
</evidence>
<proteinExistence type="predicted"/>
<keyword evidence="1" id="KW-0812">Transmembrane</keyword>
<name>A0A2M6WRC9_9BACT</name>
<dbReference type="PANTHER" id="PTHR41771">
    <property type="entry name" value="MEMBRANE PROTEIN-RELATED"/>
    <property type="match status" value="1"/>
</dbReference>
<feature type="transmembrane region" description="Helical" evidence="1">
    <location>
        <begin position="152"/>
        <end position="170"/>
    </location>
</feature>
<gene>
    <name evidence="3" type="ORF">COT98_00125</name>
</gene>
<dbReference type="EMBL" id="PFAQ01000003">
    <property type="protein sequence ID" value="PIT95367.1"/>
    <property type="molecule type" value="Genomic_DNA"/>
</dbReference>
<protein>
    <recommendedName>
        <fullName evidence="5">YibE/F family protein</fullName>
    </recommendedName>
</protein>
<keyword evidence="2" id="KW-0732">Signal</keyword>
<evidence type="ECO:0000256" key="2">
    <source>
        <dbReference type="SAM" id="SignalP"/>
    </source>
</evidence>
<dbReference type="Proteomes" id="UP000228900">
    <property type="component" value="Unassembled WGS sequence"/>
</dbReference>
<feature type="transmembrane region" description="Helical" evidence="1">
    <location>
        <begin position="303"/>
        <end position="328"/>
    </location>
</feature>
<evidence type="ECO:0000313" key="3">
    <source>
        <dbReference type="EMBL" id="PIT95367.1"/>
    </source>
</evidence>
<feature type="transmembrane region" description="Helical" evidence="1">
    <location>
        <begin position="246"/>
        <end position="265"/>
    </location>
</feature>
<dbReference type="AlphaFoldDB" id="A0A2M6WRC9"/>
<accession>A0A2M6WRC9</accession>
<evidence type="ECO:0000256" key="1">
    <source>
        <dbReference type="SAM" id="Phobius"/>
    </source>
</evidence>
<feature type="transmembrane region" description="Helical" evidence="1">
    <location>
        <begin position="348"/>
        <end position="373"/>
    </location>
</feature>